<dbReference type="SUPFAM" id="SSF52058">
    <property type="entry name" value="L domain-like"/>
    <property type="match status" value="1"/>
</dbReference>
<reference evidence="1" key="2">
    <citation type="journal article" date="2022" name="Hortic Res">
        <title>The genome of Dioscorea zingiberensis sheds light on the biosynthesis, origin and evolution of the medicinally important diosgenin saponins.</title>
        <authorList>
            <person name="Li Y."/>
            <person name="Tan C."/>
            <person name="Li Z."/>
            <person name="Guo J."/>
            <person name="Li S."/>
            <person name="Chen X."/>
            <person name="Wang C."/>
            <person name="Dai X."/>
            <person name="Yang H."/>
            <person name="Song W."/>
            <person name="Hou L."/>
            <person name="Xu J."/>
            <person name="Tong Z."/>
            <person name="Xu A."/>
            <person name="Yuan X."/>
            <person name="Wang W."/>
            <person name="Yang Q."/>
            <person name="Chen L."/>
            <person name="Sun Z."/>
            <person name="Wang K."/>
            <person name="Pan B."/>
            <person name="Chen J."/>
            <person name="Bao Y."/>
            <person name="Liu F."/>
            <person name="Qi X."/>
            <person name="Gang D.R."/>
            <person name="Wen J."/>
            <person name="Li J."/>
        </authorList>
    </citation>
    <scope>NUCLEOTIDE SEQUENCE</scope>
    <source>
        <strain evidence="1">Dzin_1.0</strain>
    </source>
</reference>
<keyword evidence="2" id="KW-1185">Reference proteome</keyword>
<protein>
    <recommendedName>
        <fullName evidence="3">Disease resistance protein</fullName>
    </recommendedName>
</protein>
<dbReference type="EMBL" id="JAGGNH010000003">
    <property type="protein sequence ID" value="KAJ0979033.1"/>
    <property type="molecule type" value="Genomic_DNA"/>
</dbReference>
<organism evidence="1 2">
    <name type="scientific">Dioscorea zingiberensis</name>
    <dbReference type="NCBI Taxonomy" id="325984"/>
    <lineage>
        <taxon>Eukaryota</taxon>
        <taxon>Viridiplantae</taxon>
        <taxon>Streptophyta</taxon>
        <taxon>Embryophyta</taxon>
        <taxon>Tracheophyta</taxon>
        <taxon>Spermatophyta</taxon>
        <taxon>Magnoliopsida</taxon>
        <taxon>Liliopsida</taxon>
        <taxon>Dioscoreales</taxon>
        <taxon>Dioscoreaceae</taxon>
        <taxon>Dioscorea</taxon>
    </lineage>
</organism>
<evidence type="ECO:0000313" key="1">
    <source>
        <dbReference type="EMBL" id="KAJ0979033.1"/>
    </source>
</evidence>
<dbReference type="Proteomes" id="UP001085076">
    <property type="component" value="Miscellaneous, Linkage group lg03"/>
</dbReference>
<dbReference type="AlphaFoldDB" id="A0A9D5CTL1"/>
<dbReference type="Gene3D" id="3.80.10.10">
    <property type="entry name" value="Ribonuclease Inhibitor"/>
    <property type="match status" value="1"/>
</dbReference>
<evidence type="ECO:0000313" key="2">
    <source>
        <dbReference type="Proteomes" id="UP001085076"/>
    </source>
</evidence>
<proteinExistence type="predicted"/>
<gene>
    <name evidence="1" type="ORF">J5N97_014507</name>
</gene>
<reference evidence="1" key="1">
    <citation type="submission" date="2021-03" db="EMBL/GenBank/DDBJ databases">
        <authorList>
            <person name="Li Z."/>
            <person name="Yang C."/>
        </authorList>
    </citation>
    <scope>NUCLEOTIDE SEQUENCE</scope>
    <source>
        <strain evidence="1">Dzin_1.0</strain>
        <tissue evidence="1">Leaf</tissue>
    </source>
</reference>
<sequence>MNGDFPVLKSLTIENCPKLKELPTFPSLSSLNLWGLDKLQTIINLHSIISLQHLTVKHCPELRLSPIADADQLPSGLVGSRNIEISGCPWLHEWCCRHGILHWSGVHDDMIFESKFNGTLF</sequence>
<evidence type="ECO:0008006" key="3">
    <source>
        <dbReference type="Google" id="ProtNLM"/>
    </source>
</evidence>
<dbReference type="InterPro" id="IPR032675">
    <property type="entry name" value="LRR_dom_sf"/>
</dbReference>
<accession>A0A9D5CTL1</accession>
<comment type="caution">
    <text evidence="1">The sequence shown here is derived from an EMBL/GenBank/DDBJ whole genome shotgun (WGS) entry which is preliminary data.</text>
</comment>
<name>A0A9D5CTL1_9LILI</name>
<dbReference type="OrthoDB" id="630536at2759"/>